<dbReference type="GO" id="GO:0009003">
    <property type="term" value="F:signal peptidase activity"/>
    <property type="evidence" value="ECO:0007669"/>
    <property type="project" value="UniProtKB-EC"/>
</dbReference>
<dbReference type="GO" id="GO:0016020">
    <property type="term" value="C:membrane"/>
    <property type="evidence" value="ECO:0007669"/>
    <property type="project" value="UniProtKB-UniRule"/>
</dbReference>
<dbReference type="eggNOG" id="COG0681">
    <property type="taxonomic scope" value="Bacteria"/>
</dbReference>
<dbReference type="PATRIC" id="fig|1231377.3.peg.6"/>
<dbReference type="InterPro" id="IPR001733">
    <property type="entry name" value="Peptidase_S26B"/>
</dbReference>
<keyword evidence="3" id="KW-1133">Transmembrane helix</keyword>
<evidence type="ECO:0000256" key="1">
    <source>
        <dbReference type="NCBIfam" id="TIGR02228"/>
    </source>
</evidence>
<proteinExistence type="predicted"/>
<dbReference type="GO" id="GO:0004252">
    <property type="term" value="F:serine-type endopeptidase activity"/>
    <property type="evidence" value="ECO:0007669"/>
    <property type="project" value="UniProtKB-UniRule"/>
</dbReference>
<protein>
    <recommendedName>
        <fullName evidence="1">Signal peptidase I</fullName>
        <ecNumber evidence="1">3.4.21.89</ecNumber>
    </recommendedName>
</protein>
<feature type="region of interest" description="Disordered" evidence="2">
    <location>
        <begin position="30"/>
        <end position="52"/>
    </location>
</feature>
<dbReference type="Proteomes" id="UP000006787">
    <property type="component" value="Unassembled WGS sequence"/>
</dbReference>
<feature type="region of interest" description="Disordered" evidence="2">
    <location>
        <begin position="282"/>
        <end position="303"/>
    </location>
</feature>
<keyword evidence="3" id="KW-0472">Membrane</keyword>
<feature type="compositionally biased region" description="Basic residues" evidence="2">
    <location>
        <begin position="292"/>
        <end position="303"/>
    </location>
</feature>
<sequence>MSNSFSFKQETIDALKKEAEAAAQKAAELTQRRSTLSHEAVPQISTVSSEATPEETLLMMQNTLQMQMKEFKEQLKAHQESQEQQNATLAMAPPEATKTGKGKWLGNIVFYILLTGLFIFIESAVISQSEDTTPRNIAGFSPMIVLSDSMRDVYARDDFILTRAVEPRSLSVGDDITFITEQNRTVTHRIVGIRENHLSTGQRGFETKGVNNTTVDSEIVHARNVVGRVIFSSSTIGHVLGFIRENMLLAFITFVLLLVFLDVLVKYLISLFQVRKEKKKGHIEGKPEKLTRKTKKRKQNLSA</sequence>
<dbReference type="NCBIfam" id="TIGR02228">
    <property type="entry name" value="sigpep_I_arch"/>
    <property type="match status" value="1"/>
</dbReference>
<dbReference type="CDD" id="cd06462">
    <property type="entry name" value="Peptidase_S24_S26"/>
    <property type="match status" value="1"/>
</dbReference>
<dbReference type="EMBL" id="AMQS01000001">
    <property type="protein sequence ID" value="EKF52433.1"/>
    <property type="molecule type" value="Genomic_DNA"/>
</dbReference>
<name>K2NXW3_9LACT</name>
<gene>
    <name evidence="4" type="ORF">C426_0006</name>
</gene>
<evidence type="ECO:0000313" key="5">
    <source>
        <dbReference type="Proteomes" id="UP000006787"/>
    </source>
</evidence>
<feature type="transmembrane region" description="Helical" evidence="3">
    <location>
        <begin position="108"/>
        <end position="126"/>
    </location>
</feature>
<feature type="transmembrane region" description="Helical" evidence="3">
    <location>
        <begin position="247"/>
        <end position="269"/>
    </location>
</feature>
<keyword evidence="3" id="KW-0812">Transmembrane</keyword>
<dbReference type="AlphaFoldDB" id="K2NXW3"/>
<dbReference type="EC" id="3.4.21.89" evidence="1"/>
<evidence type="ECO:0000256" key="3">
    <source>
        <dbReference type="SAM" id="Phobius"/>
    </source>
</evidence>
<organism evidence="4 5">
    <name type="scientific">Lactococcus garvieae DCC43</name>
    <dbReference type="NCBI Taxonomy" id="1231377"/>
    <lineage>
        <taxon>Bacteria</taxon>
        <taxon>Bacillati</taxon>
        <taxon>Bacillota</taxon>
        <taxon>Bacilli</taxon>
        <taxon>Lactobacillales</taxon>
        <taxon>Streptococcaceae</taxon>
        <taxon>Lactococcus</taxon>
    </lineage>
</organism>
<dbReference type="GO" id="GO:0006465">
    <property type="term" value="P:signal peptide processing"/>
    <property type="evidence" value="ECO:0007669"/>
    <property type="project" value="UniProtKB-UniRule"/>
</dbReference>
<feature type="compositionally biased region" description="Basic and acidic residues" evidence="2">
    <location>
        <begin position="282"/>
        <end position="291"/>
    </location>
</feature>
<evidence type="ECO:0000256" key="2">
    <source>
        <dbReference type="SAM" id="MobiDB-lite"/>
    </source>
</evidence>
<reference evidence="4 5" key="1">
    <citation type="journal article" date="2012" name="J. Bacteriol.">
        <title>Genome Sequence of the Bacteriocin-Producing Strain Lactococcus garvieae DCC43.</title>
        <authorList>
            <person name="Gabrielsen C."/>
            <person name="Brede D.A."/>
            <person name="Hernandez P.E."/>
            <person name="Nes I.F."/>
            <person name="Diep D.B."/>
        </authorList>
    </citation>
    <scope>NUCLEOTIDE SEQUENCE [LARGE SCALE GENOMIC DNA]</scope>
    <source>
        <strain evidence="4 5">DCC43</strain>
    </source>
</reference>
<accession>K2NXW3</accession>
<comment type="caution">
    <text evidence="4">The sequence shown here is derived from an EMBL/GenBank/DDBJ whole genome shotgun (WGS) entry which is preliminary data.</text>
</comment>
<evidence type="ECO:0000313" key="4">
    <source>
        <dbReference type="EMBL" id="EKF52433.1"/>
    </source>
</evidence>